<dbReference type="AlphaFoldDB" id="A0A2M8KF29"/>
<name>A0A2M8KF29_9BACT</name>
<keyword evidence="1" id="KW-0175">Coiled coil</keyword>
<organism evidence="2 3">
    <name type="scientific">Candidatus Portnoybacteria bacterium CG10_big_fil_rev_8_21_14_0_10_36_7</name>
    <dbReference type="NCBI Taxonomy" id="1974812"/>
    <lineage>
        <taxon>Bacteria</taxon>
        <taxon>Candidatus Portnoyibacteriota</taxon>
    </lineage>
</organism>
<accession>A0A2M8KF29</accession>
<protein>
    <submittedName>
        <fullName evidence="2">Uncharacterized protein</fullName>
    </submittedName>
</protein>
<reference evidence="3" key="1">
    <citation type="submission" date="2017-09" db="EMBL/GenBank/DDBJ databases">
        <title>Depth-based differentiation of microbial function through sediment-hosted aquifers and enrichment of novel symbionts in the deep terrestrial subsurface.</title>
        <authorList>
            <person name="Probst A.J."/>
            <person name="Ladd B."/>
            <person name="Jarett J.K."/>
            <person name="Geller-Mcgrath D.E."/>
            <person name="Sieber C.M.K."/>
            <person name="Emerson J.B."/>
            <person name="Anantharaman K."/>
            <person name="Thomas B.C."/>
            <person name="Malmstrom R."/>
            <person name="Stieglmeier M."/>
            <person name="Klingl A."/>
            <person name="Woyke T."/>
            <person name="Ryan C.M."/>
            <person name="Banfield J.F."/>
        </authorList>
    </citation>
    <scope>NUCLEOTIDE SEQUENCE [LARGE SCALE GENOMIC DNA]</scope>
</reference>
<dbReference type="EMBL" id="PFDW01000006">
    <property type="protein sequence ID" value="PJE58529.1"/>
    <property type="molecule type" value="Genomic_DNA"/>
</dbReference>
<sequence length="294" mass="33805">MNKFIFSIIIIGSWFVLGAGILMPNNISAESDTSILEGSAIKKPRIIKQQALETIKEVRSELKDEVKSQKNEKEKTTELIKEEAKSELKALTLQDKKNYEEKREEAKQKIEIERKKFKNKLEQARQEAKEKIELKREELKAKLENFRDARKKKLTENIAEQLNNLNARLVAHFTNTTNKIEEVLDRVVSRTDKAETHDQDVTAIRIAIENARQLIESSRLAITEQTNKVYTILVSTEENIKIDVKDSRKLLHDDLKATQAIVKDAHESVKNVAVILAKIPRIDELEVDLESNIN</sequence>
<evidence type="ECO:0000313" key="3">
    <source>
        <dbReference type="Proteomes" id="UP000231450"/>
    </source>
</evidence>
<gene>
    <name evidence="2" type="ORF">COU81_00275</name>
</gene>
<evidence type="ECO:0000313" key="2">
    <source>
        <dbReference type="EMBL" id="PJE58529.1"/>
    </source>
</evidence>
<dbReference type="Proteomes" id="UP000231450">
    <property type="component" value="Unassembled WGS sequence"/>
</dbReference>
<evidence type="ECO:0000256" key="1">
    <source>
        <dbReference type="SAM" id="Coils"/>
    </source>
</evidence>
<feature type="coiled-coil region" evidence="1">
    <location>
        <begin position="52"/>
        <end position="156"/>
    </location>
</feature>
<proteinExistence type="predicted"/>
<comment type="caution">
    <text evidence="2">The sequence shown here is derived from an EMBL/GenBank/DDBJ whole genome shotgun (WGS) entry which is preliminary data.</text>
</comment>